<dbReference type="Proteomes" id="UP000192501">
    <property type="component" value="Unassembled WGS sequence"/>
</dbReference>
<dbReference type="Pfam" id="PF08767">
    <property type="entry name" value="CRM1_C"/>
    <property type="match status" value="1"/>
</dbReference>
<evidence type="ECO:0000256" key="3">
    <source>
        <dbReference type="ARBA" id="ARBA00022448"/>
    </source>
</evidence>
<accession>A0A1X0Q5X5</accession>
<dbReference type="GO" id="GO:0005049">
    <property type="term" value="F:nuclear export signal receptor activity"/>
    <property type="evidence" value="ECO:0007669"/>
    <property type="project" value="InterPro"/>
</dbReference>
<sequence>MLQIDLLYDLINISNNIPLLQSDKTNQTYIINYLDDLFKEAFNNVTLIIKEIFYRGLFGIKNKELFADHVKDFIVKVHEYGSDDELNEEMQLLNERMDK</sequence>
<comment type="subcellular location">
    <subcellularLocation>
        <location evidence="1">Nucleus</location>
    </subcellularLocation>
</comment>
<dbReference type="VEuPathDB" id="MicrosporidiaDB:HERIO_2398"/>
<protein>
    <recommendedName>
        <fullName evidence="6">Exportin-1 C-terminal domain-containing protein</fullName>
    </recommendedName>
</protein>
<dbReference type="GO" id="GO:0005634">
    <property type="term" value="C:nucleus"/>
    <property type="evidence" value="ECO:0007669"/>
    <property type="project" value="UniProtKB-SubCell"/>
</dbReference>
<dbReference type="SUPFAM" id="SSF48371">
    <property type="entry name" value="ARM repeat"/>
    <property type="match status" value="1"/>
</dbReference>
<dbReference type="VEuPathDB" id="MicrosporidiaDB:A0H76_1351"/>
<dbReference type="GO" id="GO:0015031">
    <property type="term" value="P:protein transport"/>
    <property type="evidence" value="ECO:0007669"/>
    <property type="project" value="UniProtKB-KW"/>
</dbReference>
<dbReference type="InterPro" id="IPR014877">
    <property type="entry name" value="XPO1_C_dom"/>
</dbReference>
<evidence type="ECO:0000256" key="1">
    <source>
        <dbReference type="ARBA" id="ARBA00004123"/>
    </source>
</evidence>
<evidence type="ECO:0000259" key="6">
    <source>
        <dbReference type="Pfam" id="PF08767"/>
    </source>
</evidence>
<evidence type="ECO:0000256" key="5">
    <source>
        <dbReference type="ARBA" id="ARBA00023242"/>
    </source>
</evidence>
<comment type="caution">
    <text evidence="7">The sequence shown here is derived from an EMBL/GenBank/DDBJ whole genome shotgun (WGS) entry which is preliminary data.</text>
</comment>
<comment type="similarity">
    <text evidence="2">Belongs to the exportin family.</text>
</comment>
<organism evidence="7 8">
    <name type="scientific">Hepatospora eriocheir</name>
    <dbReference type="NCBI Taxonomy" id="1081669"/>
    <lineage>
        <taxon>Eukaryota</taxon>
        <taxon>Fungi</taxon>
        <taxon>Fungi incertae sedis</taxon>
        <taxon>Microsporidia</taxon>
        <taxon>Hepatosporidae</taxon>
        <taxon>Hepatospora</taxon>
    </lineage>
</organism>
<dbReference type="AlphaFoldDB" id="A0A1X0Q5X5"/>
<keyword evidence="3" id="KW-0813">Transport</keyword>
<dbReference type="Gene3D" id="1.25.10.10">
    <property type="entry name" value="Leucine-rich Repeat Variant"/>
    <property type="match status" value="1"/>
</dbReference>
<evidence type="ECO:0000256" key="4">
    <source>
        <dbReference type="ARBA" id="ARBA00022927"/>
    </source>
</evidence>
<feature type="domain" description="Exportin-1 C-terminal" evidence="6">
    <location>
        <begin position="3"/>
        <end position="81"/>
    </location>
</feature>
<name>A0A1X0Q5X5_9MICR</name>
<evidence type="ECO:0000313" key="8">
    <source>
        <dbReference type="Proteomes" id="UP000192501"/>
    </source>
</evidence>
<keyword evidence="5" id="KW-0539">Nucleus</keyword>
<proteinExistence type="inferred from homology"/>
<dbReference type="InterPro" id="IPR016024">
    <property type="entry name" value="ARM-type_fold"/>
</dbReference>
<dbReference type="InterPro" id="IPR011989">
    <property type="entry name" value="ARM-like"/>
</dbReference>
<evidence type="ECO:0000256" key="2">
    <source>
        <dbReference type="ARBA" id="ARBA00009466"/>
    </source>
</evidence>
<gene>
    <name evidence="7" type="ORF">A0H76_1351</name>
</gene>
<dbReference type="EMBL" id="LTAI01001805">
    <property type="protein sequence ID" value="ORD93883.1"/>
    <property type="molecule type" value="Genomic_DNA"/>
</dbReference>
<evidence type="ECO:0000313" key="7">
    <source>
        <dbReference type="EMBL" id="ORD93883.1"/>
    </source>
</evidence>
<reference evidence="7 8" key="1">
    <citation type="journal article" date="2017" name="Environ. Microbiol.">
        <title>Decay of the glycolytic pathway and adaptation to intranuclear parasitism within Enterocytozoonidae microsporidia.</title>
        <authorList>
            <person name="Wiredu Boakye D."/>
            <person name="Jaroenlak P."/>
            <person name="Prachumwat A."/>
            <person name="Williams T.A."/>
            <person name="Bateman K.S."/>
            <person name="Itsathitphaisarn O."/>
            <person name="Sritunyalucksana K."/>
            <person name="Paszkiewicz K.H."/>
            <person name="Moore K.A."/>
            <person name="Stentiford G.D."/>
            <person name="Williams B.A."/>
        </authorList>
    </citation>
    <scope>NUCLEOTIDE SEQUENCE [LARGE SCALE GENOMIC DNA]</scope>
    <source>
        <strain evidence="8">canceri</strain>
    </source>
</reference>
<keyword evidence="4" id="KW-0653">Protein transport</keyword>